<accession>A0AAE0I8S8</accession>
<dbReference type="EMBL" id="JAUEPO010000006">
    <property type="protein sequence ID" value="KAK3320217.1"/>
    <property type="molecule type" value="Genomic_DNA"/>
</dbReference>
<reference evidence="3" key="2">
    <citation type="submission" date="2023-06" db="EMBL/GenBank/DDBJ databases">
        <authorList>
            <consortium name="Lawrence Berkeley National Laboratory"/>
            <person name="Haridas S."/>
            <person name="Hensen N."/>
            <person name="Bonometti L."/>
            <person name="Westerberg I."/>
            <person name="Brannstrom I.O."/>
            <person name="Guillou S."/>
            <person name="Cros-Aarteil S."/>
            <person name="Calhoun S."/>
            <person name="Kuo A."/>
            <person name="Mondo S."/>
            <person name="Pangilinan J."/>
            <person name="Riley R."/>
            <person name="Labutti K."/>
            <person name="Andreopoulos B."/>
            <person name="Lipzen A."/>
            <person name="Chen C."/>
            <person name="Yanf M."/>
            <person name="Daum C."/>
            <person name="Ng V."/>
            <person name="Clum A."/>
            <person name="Steindorff A."/>
            <person name="Ohm R."/>
            <person name="Martin F."/>
            <person name="Silar P."/>
            <person name="Natvig D."/>
            <person name="Lalanne C."/>
            <person name="Gautier V."/>
            <person name="Ament-Velasquez S.L."/>
            <person name="Kruys A."/>
            <person name="Hutchinson M.I."/>
            <person name="Powell A.J."/>
            <person name="Barry K."/>
            <person name="Miller A.N."/>
            <person name="Grigoriev I.V."/>
            <person name="Debuchy R."/>
            <person name="Gladieux P."/>
            <person name="Thoren M.H."/>
            <person name="Johannesson H."/>
        </authorList>
    </citation>
    <scope>NUCLEOTIDE SEQUENCE</scope>
    <source>
        <strain evidence="3">SMH4131-1</strain>
    </source>
</reference>
<evidence type="ECO:0000313" key="3">
    <source>
        <dbReference type="EMBL" id="KAK3320217.1"/>
    </source>
</evidence>
<evidence type="ECO:0000313" key="4">
    <source>
        <dbReference type="Proteomes" id="UP001286456"/>
    </source>
</evidence>
<dbReference type="Pfam" id="PF26639">
    <property type="entry name" value="Het-6_barrel"/>
    <property type="match status" value="1"/>
</dbReference>
<feature type="domain" description="Heterokaryon incompatibility" evidence="2">
    <location>
        <begin position="86"/>
        <end position="255"/>
    </location>
</feature>
<dbReference type="Pfam" id="PF06985">
    <property type="entry name" value="HET"/>
    <property type="match status" value="1"/>
</dbReference>
<gene>
    <name evidence="3" type="ORF">B0T19DRAFT_389133</name>
</gene>
<evidence type="ECO:0000259" key="2">
    <source>
        <dbReference type="Pfam" id="PF06985"/>
    </source>
</evidence>
<proteinExistence type="predicted"/>
<feature type="signal peptide" evidence="1">
    <location>
        <begin position="1"/>
        <end position="22"/>
    </location>
</feature>
<keyword evidence="4" id="KW-1185">Reference proteome</keyword>
<dbReference type="InterPro" id="IPR052895">
    <property type="entry name" value="HetReg/Transcr_Mod"/>
</dbReference>
<dbReference type="AlphaFoldDB" id="A0AAE0I8S8"/>
<protein>
    <submittedName>
        <fullName evidence="3">Heterokaryon incompatibility protein-domain-containing protein</fullName>
    </submittedName>
</protein>
<name>A0AAE0I8S8_9PEZI</name>
<dbReference type="PANTHER" id="PTHR24148:SF64">
    <property type="entry name" value="HETEROKARYON INCOMPATIBILITY DOMAIN-CONTAINING PROTEIN"/>
    <property type="match status" value="1"/>
</dbReference>
<dbReference type="Proteomes" id="UP001286456">
    <property type="component" value="Unassembled WGS sequence"/>
</dbReference>
<keyword evidence="1" id="KW-0732">Signal</keyword>
<evidence type="ECO:0000256" key="1">
    <source>
        <dbReference type="SAM" id="SignalP"/>
    </source>
</evidence>
<dbReference type="PANTHER" id="PTHR24148">
    <property type="entry name" value="ANKYRIN REPEAT DOMAIN-CONTAINING PROTEIN 39 HOMOLOG-RELATED"/>
    <property type="match status" value="1"/>
</dbReference>
<reference evidence="3" key="1">
    <citation type="journal article" date="2023" name="Mol. Phylogenet. Evol.">
        <title>Genome-scale phylogeny and comparative genomics of the fungal order Sordariales.</title>
        <authorList>
            <person name="Hensen N."/>
            <person name="Bonometti L."/>
            <person name="Westerberg I."/>
            <person name="Brannstrom I.O."/>
            <person name="Guillou S."/>
            <person name="Cros-Aarteil S."/>
            <person name="Calhoun S."/>
            <person name="Haridas S."/>
            <person name="Kuo A."/>
            <person name="Mondo S."/>
            <person name="Pangilinan J."/>
            <person name="Riley R."/>
            <person name="LaButti K."/>
            <person name="Andreopoulos B."/>
            <person name="Lipzen A."/>
            <person name="Chen C."/>
            <person name="Yan M."/>
            <person name="Daum C."/>
            <person name="Ng V."/>
            <person name="Clum A."/>
            <person name="Steindorff A."/>
            <person name="Ohm R.A."/>
            <person name="Martin F."/>
            <person name="Silar P."/>
            <person name="Natvig D.O."/>
            <person name="Lalanne C."/>
            <person name="Gautier V."/>
            <person name="Ament-Velasquez S.L."/>
            <person name="Kruys A."/>
            <person name="Hutchinson M.I."/>
            <person name="Powell A.J."/>
            <person name="Barry K."/>
            <person name="Miller A.N."/>
            <person name="Grigoriev I.V."/>
            <person name="Debuchy R."/>
            <person name="Gladieux P."/>
            <person name="Hiltunen Thoren M."/>
            <person name="Johannesson H."/>
        </authorList>
    </citation>
    <scope>NUCLEOTIDE SEQUENCE</scope>
    <source>
        <strain evidence="3">SMH4131-1</strain>
    </source>
</reference>
<dbReference type="InterPro" id="IPR010730">
    <property type="entry name" value="HET"/>
</dbReference>
<sequence length="740" mass="81820">MARLLLLSGTAALAAPVLYCLASSHARETVSALYHHFLSIAFRFRYAERLSSEQIRLVRVHAASTSAPQHLQLTIETFPLDSCPKYIALSYTWQAAQLFAPPYTWRDRVPAHLNNRVFLLWPNLHHALSQLSRSRPDSYVWTDAICINQDDWAERAHQIGIMDLIYAAANETIVWLGQATERSAKALQIVDLLGVGATAKVLAWAESRTYGDAFVIDDLDLLERNGLPRFADDDWLDLCDVYTRNWFGRVWMMQEVSLSSNGVTVLLGHHERPWIAVAQASTILCMSQVATGLLTTGHIQKIMLCKGLYVAFGLQIIREWCVGETEEYREVMKTTDFAFGMESASTSQTLVSLLIASASFSSSVALDKVVSLLGIVRHIMRMRGQPLLDIVPRGYSASASTQFFREVGINLFRETNSLNLLTLAGDGSRTPSPQPPNLNFSIPPAPPVPSWIPTYHPLQVSVIRPNYSGISSFNASGVALPPDGREVVSMIDMELGTLSVRCLDLGPVEEFGETCEEIIAGELDDCCRMLLHCGATYAPTGRPIVEAFWRTLVLDQDMVTRPAPAVIGASFADLMKATATMAVYRALGEGLPITDVIRRFDPRFMLASVDTTKTMPNNGFVLRTIYDMAEEEDFSKRMAVVEKWEASASVFKVLLRVALAPTRRPFRSMNGRLGLAAPGAQVGDRIVIVEGCAAPLMVRRVLVRGDACYQLVGDAYVHGVMDGEVVEKVSEADWRTITLV</sequence>
<feature type="chain" id="PRO_5041971095" evidence="1">
    <location>
        <begin position="23"/>
        <end position="740"/>
    </location>
</feature>
<organism evidence="3 4">
    <name type="scientific">Cercophora scortea</name>
    <dbReference type="NCBI Taxonomy" id="314031"/>
    <lineage>
        <taxon>Eukaryota</taxon>
        <taxon>Fungi</taxon>
        <taxon>Dikarya</taxon>
        <taxon>Ascomycota</taxon>
        <taxon>Pezizomycotina</taxon>
        <taxon>Sordariomycetes</taxon>
        <taxon>Sordariomycetidae</taxon>
        <taxon>Sordariales</taxon>
        <taxon>Lasiosphaeriaceae</taxon>
        <taxon>Cercophora</taxon>
    </lineage>
</organism>
<comment type="caution">
    <text evidence="3">The sequence shown here is derived from an EMBL/GenBank/DDBJ whole genome shotgun (WGS) entry which is preliminary data.</text>
</comment>